<gene>
    <name evidence="2" type="ORF">GMORB2_5944</name>
</gene>
<dbReference type="PANTHER" id="PTHR43662">
    <property type="match status" value="1"/>
</dbReference>
<dbReference type="EMBL" id="JAANYQ010000005">
    <property type="protein sequence ID" value="KAF4124228.1"/>
    <property type="molecule type" value="Genomic_DNA"/>
</dbReference>
<feature type="domain" description="DUF1996" evidence="1">
    <location>
        <begin position="47"/>
        <end position="309"/>
    </location>
</feature>
<dbReference type="PANTHER" id="PTHR43662:SF11">
    <property type="entry name" value="WSC DOMAIN-CONTAINING PROTEIN"/>
    <property type="match status" value="1"/>
</dbReference>
<keyword evidence="3" id="KW-1185">Reference proteome</keyword>
<name>A0A9P4YYY2_9HYPO</name>
<proteinExistence type="predicted"/>
<dbReference type="GeneID" id="55972169"/>
<reference evidence="2" key="1">
    <citation type="submission" date="2020-03" db="EMBL/GenBank/DDBJ databases">
        <title>Site-based positive gene gene selection in Geosmithia morbida across the United States reveals a broad range of putative effectors and factors for local host and environmental adapation.</title>
        <authorList>
            <person name="Onufrak A."/>
            <person name="Murdoch R.W."/>
            <person name="Gazis R."/>
            <person name="Huff M."/>
            <person name="Staton M."/>
            <person name="Klingeman W."/>
            <person name="Hadziabdic D."/>
        </authorList>
    </citation>
    <scope>NUCLEOTIDE SEQUENCE</scope>
    <source>
        <strain evidence="2">1262</strain>
    </source>
</reference>
<evidence type="ECO:0000313" key="2">
    <source>
        <dbReference type="EMBL" id="KAF4124228.1"/>
    </source>
</evidence>
<accession>A0A9P4YYY2</accession>
<dbReference type="Proteomes" id="UP000749293">
    <property type="component" value="Unassembled WGS sequence"/>
</dbReference>
<comment type="caution">
    <text evidence="2">The sequence shown here is derived from an EMBL/GenBank/DDBJ whole genome shotgun (WGS) entry which is preliminary data.</text>
</comment>
<protein>
    <recommendedName>
        <fullName evidence="1">DUF1996 domain-containing protein</fullName>
    </recommendedName>
</protein>
<evidence type="ECO:0000259" key="1">
    <source>
        <dbReference type="Pfam" id="PF09362"/>
    </source>
</evidence>
<sequence length="512" mass="53868">MKINYAPSTALAALIPYLVNPAEASKDETTFAVLRFTNKALTRGRMDPIVSPGVASQHVHNIMGGSGFSSNATAEDLDSSRCSNAMVRGDNSAYWFPSLYFHDGDAGTFESVEVDYVNVYYFFEQSDDDITAFPKGLRMVAGDPNTRTAPGSSATNLNPDSGDIVNVKWTCPRLNGNYDPPSWPADSDGTTAGIGDPVNKGEGVGFPDVNCDGLYSPLRADVHFPSCYDPSAGLAAYETNMGWPTTDPSTGKVNCPDGWVHTPHLFFEVYWSTADFADRWTPGQGTQPFVLSNGDATGFSSHADFFAAWDEDLLQHIIDTCDAGTSGMDTCPGLDGLNTESCTVESDVDEQVDGTLSRLPGGMKISGWSYGASDLPSSSPAASAAASSAAAAVSSPAEPDAVLAAASSSSSTAAAVINAAQEQGSSPTEEASTRKLATTTVKVSITSEAAAAATAAVPVVDSDSPPADVVVETVWVTETVTTEVYAVATDVPERRSAKFRRGHFHRHHHGSH</sequence>
<dbReference type="Pfam" id="PF09362">
    <property type="entry name" value="DUF1996"/>
    <property type="match status" value="1"/>
</dbReference>
<dbReference type="RefSeq" id="XP_035322880.1">
    <property type="nucleotide sequence ID" value="XM_035467914.1"/>
</dbReference>
<dbReference type="InterPro" id="IPR018535">
    <property type="entry name" value="DUF1996"/>
</dbReference>
<dbReference type="AlphaFoldDB" id="A0A9P4YYY2"/>
<organism evidence="2 3">
    <name type="scientific">Geosmithia morbida</name>
    <dbReference type="NCBI Taxonomy" id="1094350"/>
    <lineage>
        <taxon>Eukaryota</taxon>
        <taxon>Fungi</taxon>
        <taxon>Dikarya</taxon>
        <taxon>Ascomycota</taxon>
        <taxon>Pezizomycotina</taxon>
        <taxon>Sordariomycetes</taxon>
        <taxon>Hypocreomycetidae</taxon>
        <taxon>Hypocreales</taxon>
        <taxon>Bionectriaceae</taxon>
        <taxon>Geosmithia</taxon>
    </lineage>
</organism>
<evidence type="ECO:0000313" key="3">
    <source>
        <dbReference type="Proteomes" id="UP000749293"/>
    </source>
</evidence>
<dbReference type="OrthoDB" id="74764at2759"/>